<protein>
    <submittedName>
        <fullName evidence="5">DNA-binding HTH domain-containing protein</fullName>
    </submittedName>
</protein>
<gene>
    <name evidence="5" type="ORF">JCM19239_8003</name>
</gene>
<dbReference type="InterPro" id="IPR036388">
    <property type="entry name" value="WH-like_DNA-bd_sf"/>
</dbReference>
<dbReference type="SMART" id="SM00421">
    <property type="entry name" value="HTH_LUXR"/>
    <property type="match status" value="1"/>
</dbReference>
<dbReference type="Pfam" id="PF00196">
    <property type="entry name" value="GerE"/>
    <property type="match status" value="1"/>
</dbReference>
<organism evidence="5 6">
    <name type="scientific">Vibrio variabilis</name>
    <dbReference type="NCBI Taxonomy" id="990271"/>
    <lineage>
        <taxon>Bacteria</taxon>
        <taxon>Pseudomonadati</taxon>
        <taxon>Pseudomonadota</taxon>
        <taxon>Gammaproteobacteria</taxon>
        <taxon>Vibrionales</taxon>
        <taxon>Vibrionaceae</taxon>
        <taxon>Vibrio</taxon>
    </lineage>
</organism>
<dbReference type="PANTHER" id="PTHR44688">
    <property type="entry name" value="DNA-BINDING TRANSCRIPTIONAL ACTIVATOR DEVR_DOSR"/>
    <property type="match status" value="1"/>
</dbReference>
<reference evidence="6" key="1">
    <citation type="submission" date="2014-09" db="EMBL/GenBank/DDBJ databases">
        <title>Vibrio variabilis JCM 19239. (C206) whole genome shotgun sequence.</title>
        <authorList>
            <person name="Sawabe T."/>
            <person name="Meirelles P."/>
            <person name="Nakanishi M."/>
            <person name="Sayaka M."/>
            <person name="Hattori M."/>
            <person name="Ohkuma M."/>
        </authorList>
    </citation>
    <scope>NUCLEOTIDE SEQUENCE [LARGE SCALE GENOMIC DNA]</scope>
    <source>
        <strain evidence="6">JCM 19239</strain>
    </source>
</reference>
<feature type="domain" description="HTH luxR-type" evidence="4">
    <location>
        <begin position="143"/>
        <end position="208"/>
    </location>
</feature>
<evidence type="ECO:0000256" key="1">
    <source>
        <dbReference type="ARBA" id="ARBA00023015"/>
    </source>
</evidence>
<keyword evidence="2 5" id="KW-0238">DNA-binding</keyword>
<dbReference type="InterPro" id="IPR000792">
    <property type="entry name" value="Tscrpt_reg_LuxR_C"/>
</dbReference>
<keyword evidence="1" id="KW-0805">Transcription regulation</keyword>
<dbReference type="GO" id="GO:0003677">
    <property type="term" value="F:DNA binding"/>
    <property type="evidence" value="ECO:0007669"/>
    <property type="project" value="UniProtKB-KW"/>
</dbReference>
<comment type="caution">
    <text evidence="5">The sequence shown here is derived from an EMBL/GenBank/DDBJ whole genome shotgun (WGS) entry which is preliminary data.</text>
</comment>
<accession>A0ABQ0JGP7</accession>
<dbReference type="InterPro" id="IPR016032">
    <property type="entry name" value="Sig_transdc_resp-reg_C-effctor"/>
</dbReference>
<keyword evidence="3" id="KW-0804">Transcription</keyword>
<evidence type="ECO:0000256" key="3">
    <source>
        <dbReference type="ARBA" id="ARBA00023163"/>
    </source>
</evidence>
<dbReference type="Proteomes" id="UP000029223">
    <property type="component" value="Unassembled WGS sequence"/>
</dbReference>
<dbReference type="PRINTS" id="PR00038">
    <property type="entry name" value="HTHLUXR"/>
</dbReference>
<evidence type="ECO:0000256" key="2">
    <source>
        <dbReference type="ARBA" id="ARBA00023125"/>
    </source>
</evidence>
<dbReference type="EMBL" id="BBMS01000035">
    <property type="protein sequence ID" value="GAL27942.1"/>
    <property type="molecule type" value="Genomic_DNA"/>
</dbReference>
<proteinExistence type="predicted"/>
<dbReference type="Gene3D" id="1.10.10.10">
    <property type="entry name" value="Winged helix-like DNA-binding domain superfamily/Winged helix DNA-binding domain"/>
    <property type="match status" value="1"/>
</dbReference>
<evidence type="ECO:0000313" key="5">
    <source>
        <dbReference type="EMBL" id="GAL27942.1"/>
    </source>
</evidence>
<dbReference type="PANTHER" id="PTHR44688:SF16">
    <property type="entry name" value="DNA-BINDING TRANSCRIPTIONAL ACTIVATOR DEVR_DOSR"/>
    <property type="match status" value="1"/>
</dbReference>
<dbReference type="CDD" id="cd06170">
    <property type="entry name" value="LuxR_C_like"/>
    <property type="match status" value="1"/>
</dbReference>
<sequence>METRHLLVLAEQNLQSSLLETQLKNLPSVEVHVCLPELAVSKSHSLSVSLTLIDYLYLERLDKKGLAPDFDSFVWPVMVHNVPSHTIDPKLCRLKMLKGVLFRDACVKHINTSVEYILGGGLWLPRNYLERIINDYRYSDAGVESKCEALTSRERQVLELMSYGISNSQIASQLFLSESTVKSHIYKLYKKLDVHSRSDAVKRVKMNGASIA</sequence>
<dbReference type="PROSITE" id="PS50043">
    <property type="entry name" value="HTH_LUXR_2"/>
    <property type="match status" value="1"/>
</dbReference>
<evidence type="ECO:0000313" key="6">
    <source>
        <dbReference type="Proteomes" id="UP000029223"/>
    </source>
</evidence>
<dbReference type="SUPFAM" id="SSF46894">
    <property type="entry name" value="C-terminal effector domain of the bipartite response regulators"/>
    <property type="match status" value="1"/>
</dbReference>
<name>A0ABQ0JGP7_9VIBR</name>
<evidence type="ECO:0000259" key="4">
    <source>
        <dbReference type="PROSITE" id="PS50043"/>
    </source>
</evidence>
<keyword evidence="6" id="KW-1185">Reference proteome</keyword>
<dbReference type="Gene3D" id="3.40.50.2300">
    <property type="match status" value="1"/>
</dbReference>